<dbReference type="SMART" id="SM00151">
    <property type="entry name" value="SWIB"/>
    <property type="match status" value="1"/>
</dbReference>
<evidence type="ECO:0000313" key="3">
    <source>
        <dbReference type="EMBL" id="QHS95645.1"/>
    </source>
</evidence>
<dbReference type="PROSITE" id="PS51925">
    <property type="entry name" value="SWIB_MDM2"/>
    <property type="match status" value="1"/>
</dbReference>
<feature type="region of interest" description="Disordered" evidence="1">
    <location>
        <begin position="1"/>
        <end position="31"/>
    </location>
</feature>
<dbReference type="CDD" id="cd10567">
    <property type="entry name" value="SWIB-MDM2_like"/>
    <property type="match status" value="1"/>
</dbReference>
<proteinExistence type="predicted"/>
<dbReference type="Pfam" id="PF02201">
    <property type="entry name" value="SWIB"/>
    <property type="match status" value="1"/>
</dbReference>
<protein>
    <recommendedName>
        <fullName evidence="2">DM2 domain-containing protein</fullName>
    </recommendedName>
</protein>
<dbReference type="EMBL" id="MN739254">
    <property type="protein sequence ID" value="QHS95645.1"/>
    <property type="molecule type" value="Genomic_DNA"/>
</dbReference>
<dbReference type="InterPro" id="IPR036885">
    <property type="entry name" value="SWIB_MDM2_dom_sf"/>
</dbReference>
<feature type="region of interest" description="Disordered" evidence="1">
    <location>
        <begin position="94"/>
        <end position="125"/>
    </location>
</feature>
<dbReference type="InterPro" id="IPR003121">
    <property type="entry name" value="SWIB_MDM2_domain"/>
</dbReference>
<name>A0A6C0BT83_9ZZZZ</name>
<sequence length="216" mass="23216">MSSTTTTPKTASAPKAPRASKASKNAAAAAVAEVPVPAPAPVVSEPVVVPEPVAASTEAESGLSLSEEFNQVVTQLTSVRTLLAGLTSQVRQLQRRSEKELRTAQKSGKKVRKTTGNRNPSGFVKPTPISDALAAFLKKPAGTQMARTEVTREINQYIRAHNLQDPQNGRKINPDKDLRKLLNVEKNGELTYFNLQRYMSPHFIKTAAATTASASQ</sequence>
<dbReference type="AlphaFoldDB" id="A0A6C0BT83"/>
<organism evidence="3">
    <name type="scientific">viral metagenome</name>
    <dbReference type="NCBI Taxonomy" id="1070528"/>
    <lineage>
        <taxon>unclassified sequences</taxon>
        <taxon>metagenomes</taxon>
        <taxon>organismal metagenomes</taxon>
    </lineage>
</organism>
<evidence type="ECO:0000256" key="1">
    <source>
        <dbReference type="SAM" id="MobiDB-lite"/>
    </source>
</evidence>
<dbReference type="Gene3D" id="1.10.245.10">
    <property type="entry name" value="SWIB/MDM2 domain"/>
    <property type="match status" value="1"/>
</dbReference>
<reference evidence="3" key="1">
    <citation type="journal article" date="2020" name="Nature">
        <title>Giant virus diversity and host interactions through global metagenomics.</title>
        <authorList>
            <person name="Schulz F."/>
            <person name="Roux S."/>
            <person name="Paez-Espino D."/>
            <person name="Jungbluth S."/>
            <person name="Walsh D.A."/>
            <person name="Denef V.J."/>
            <person name="McMahon K.D."/>
            <person name="Konstantinidis K.T."/>
            <person name="Eloe-Fadrosh E.A."/>
            <person name="Kyrpides N.C."/>
            <person name="Woyke T."/>
        </authorList>
    </citation>
    <scope>NUCLEOTIDE SEQUENCE</scope>
    <source>
        <strain evidence="3">GVMAG-M-3300018868-6</strain>
    </source>
</reference>
<dbReference type="SUPFAM" id="SSF47592">
    <property type="entry name" value="SWIB/MDM2 domain"/>
    <property type="match status" value="1"/>
</dbReference>
<feature type="domain" description="DM2" evidence="2">
    <location>
        <begin position="122"/>
        <end position="205"/>
    </location>
</feature>
<dbReference type="InterPro" id="IPR019835">
    <property type="entry name" value="SWIB_domain"/>
</dbReference>
<accession>A0A6C0BT83</accession>
<evidence type="ECO:0000259" key="2">
    <source>
        <dbReference type="PROSITE" id="PS51925"/>
    </source>
</evidence>
<dbReference type="PANTHER" id="PTHR13844">
    <property type="entry name" value="SWI/SNF-RELATED MATRIX-ASSOCIATED ACTIN-DEPENDENT REGULATOR OF CHROMATIN SUBFAMILY D"/>
    <property type="match status" value="1"/>
</dbReference>